<feature type="domain" description="FAD-binding PCMH-type" evidence="7">
    <location>
        <begin position="68"/>
        <end position="249"/>
    </location>
</feature>
<evidence type="ECO:0000256" key="3">
    <source>
        <dbReference type="ARBA" id="ARBA00022630"/>
    </source>
</evidence>
<evidence type="ECO:0000256" key="1">
    <source>
        <dbReference type="ARBA" id="ARBA00001974"/>
    </source>
</evidence>
<keyword evidence="4" id="KW-0274">FAD</keyword>
<reference evidence="8 9" key="1">
    <citation type="submission" date="2020-04" db="EMBL/GenBank/DDBJ databases">
        <title>Perkinsus olseni comparative genomics.</title>
        <authorList>
            <person name="Bogema D.R."/>
        </authorList>
    </citation>
    <scope>NUCLEOTIDE SEQUENCE [LARGE SCALE GENOMIC DNA]</scope>
    <source>
        <strain evidence="8">ATCC PRA-205</strain>
    </source>
</reference>
<keyword evidence="5" id="KW-0560">Oxidoreductase</keyword>
<dbReference type="AlphaFoldDB" id="A0A7J6SUZ5"/>
<evidence type="ECO:0000256" key="2">
    <source>
        <dbReference type="ARBA" id="ARBA00005466"/>
    </source>
</evidence>
<evidence type="ECO:0000256" key="6">
    <source>
        <dbReference type="SAM" id="SignalP"/>
    </source>
</evidence>
<gene>
    <name evidence="8" type="ORF">FOZ62_006666</name>
</gene>
<keyword evidence="6" id="KW-0732">Signal</keyword>
<evidence type="ECO:0000313" key="8">
    <source>
        <dbReference type="EMBL" id="KAF4735986.1"/>
    </source>
</evidence>
<feature type="chain" id="PRO_5029641259" description="FAD-binding PCMH-type domain-containing protein" evidence="6">
    <location>
        <begin position="32"/>
        <end position="459"/>
    </location>
</feature>
<dbReference type="EMBL" id="JABANM010012446">
    <property type="protein sequence ID" value="KAF4735986.1"/>
    <property type="molecule type" value="Genomic_DNA"/>
</dbReference>
<dbReference type="InterPro" id="IPR050416">
    <property type="entry name" value="FAD-linked_Oxidoreductase"/>
</dbReference>
<dbReference type="InterPro" id="IPR036318">
    <property type="entry name" value="FAD-bd_PCMH-like_sf"/>
</dbReference>
<dbReference type="InterPro" id="IPR006094">
    <property type="entry name" value="Oxid_FAD_bind_N"/>
</dbReference>
<dbReference type="GO" id="GO:0016491">
    <property type="term" value="F:oxidoreductase activity"/>
    <property type="evidence" value="ECO:0007669"/>
    <property type="project" value="UniProtKB-KW"/>
</dbReference>
<dbReference type="PANTHER" id="PTHR42973">
    <property type="entry name" value="BINDING OXIDOREDUCTASE, PUTATIVE (AFU_ORTHOLOGUE AFUA_1G17690)-RELATED"/>
    <property type="match status" value="1"/>
</dbReference>
<dbReference type="Proteomes" id="UP000574390">
    <property type="component" value="Unassembled WGS sequence"/>
</dbReference>
<feature type="signal peptide" evidence="6">
    <location>
        <begin position="1"/>
        <end position="31"/>
    </location>
</feature>
<dbReference type="SUPFAM" id="SSF56176">
    <property type="entry name" value="FAD-binding/transporter-associated domain-like"/>
    <property type="match status" value="1"/>
</dbReference>
<keyword evidence="3" id="KW-0285">Flavoprotein</keyword>
<dbReference type="InterPro" id="IPR016166">
    <property type="entry name" value="FAD-bd_PCMH"/>
</dbReference>
<feature type="non-terminal residue" evidence="8">
    <location>
        <position position="459"/>
    </location>
</feature>
<dbReference type="PANTHER" id="PTHR42973:SF39">
    <property type="entry name" value="FAD-BINDING PCMH-TYPE DOMAIN-CONTAINING PROTEIN"/>
    <property type="match status" value="1"/>
</dbReference>
<organism evidence="8 9">
    <name type="scientific">Perkinsus olseni</name>
    <name type="common">Perkinsus atlanticus</name>
    <dbReference type="NCBI Taxonomy" id="32597"/>
    <lineage>
        <taxon>Eukaryota</taxon>
        <taxon>Sar</taxon>
        <taxon>Alveolata</taxon>
        <taxon>Perkinsozoa</taxon>
        <taxon>Perkinsea</taxon>
        <taxon>Perkinsida</taxon>
        <taxon>Perkinsidae</taxon>
        <taxon>Perkinsus</taxon>
    </lineage>
</organism>
<sequence length="459" mass="50027">MPSNGLTRTGPTRLPGILVILIWSSCYSVSGVDPVKDAIAELKSTLPHGSVETNSLPDPIFPRFASGNGITPAAMVFPNNSHEVVSALTICHKHEVPVAIRSGIGHSYIGQGTVNNGIVLNMQRLRDFDVSGVNQYIVKMGAGLDTVEVYTLMGRHDPPLAFPGGSCATVGIAGYFSGGGQSVLGPKYGLAVDRLVAADVVVYDEATGAFKVVKATLSEGNKDLLFAVRGGMGGNYGVVLNFYYKAYPATRVLFSSGSMNNYDVKTYATRVQDYMKFVTEPRTPEDFGSILLFGNTTNISVSYYFSLCLCSPDGDCSACDDVTSRFRERTGITDPTIFLPDKEEMSLVKAQWTQMNCGSVYPSKGVRNASEAEIQAAMNTCRYIGTHFLDFHWVQSDYYYPDDLSLGDVTTMVDGILGETCHRSGCWQSIVPYTHQMLEEPHDCRRDNPGEKCTSFDHR</sequence>
<name>A0A7J6SUZ5_PEROL</name>
<comment type="similarity">
    <text evidence="2">Belongs to the oxygen-dependent FAD-linked oxidoreductase family.</text>
</comment>
<dbReference type="Pfam" id="PF01565">
    <property type="entry name" value="FAD_binding_4"/>
    <property type="match status" value="1"/>
</dbReference>
<dbReference type="PROSITE" id="PS51387">
    <property type="entry name" value="FAD_PCMH"/>
    <property type="match status" value="1"/>
</dbReference>
<comment type="caution">
    <text evidence="8">The sequence shown here is derived from an EMBL/GenBank/DDBJ whole genome shotgun (WGS) entry which is preliminary data.</text>
</comment>
<evidence type="ECO:0000313" key="9">
    <source>
        <dbReference type="Proteomes" id="UP000574390"/>
    </source>
</evidence>
<dbReference type="Gene3D" id="3.30.465.10">
    <property type="match status" value="1"/>
</dbReference>
<protein>
    <recommendedName>
        <fullName evidence="7">FAD-binding PCMH-type domain-containing protein</fullName>
    </recommendedName>
</protein>
<evidence type="ECO:0000256" key="4">
    <source>
        <dbReference type="ARBA" id="ARBA00022827"/>
    </source>
</evidence>
<dbReference type="GO" id="GO:0071949">
    <property type="term" value="F:FAD binding"/>
    <property type="evidence" value="ECO:0007669"/>
    <property type="project" value="InterPro"/>
</dbReference>
<proteinExistence type="inferred from homology"/>
<evidence type="ECO:0000256" key="5">
    <source>
        <dbReference type="ARBA" id="ARBA00023002"/>
    </source>
</evidence>
<evidence type="ECO:0000259" key="7">
    <source>
        <dbReference type="PROSITE" id="PS51387"/>
    </source>
</evidence>
<dbReference type="InterPro" id="IPR016169">
    <property type="entry name" value="FAD-bd_PCMH_sub2"/>
</dbReference>
<comment type="cofactor">
    <cofactor evidence="1">
        <name>FAD</name>
        <dbReference type="ChEBI" id="CHEBI:57692"/>
    </cofactor>
</comment>
<accession>A0A7J6SUZ5</accession>